<dbReference type="EMBL" id="SNRY01000029">
    <property type="protein sequence ID" value="KAA6350409.1"/>
    <property type="molecule type" value="Genomic_DNA"/>
</dbReference>
<dbReference type="Pfam" id="PF13505">
    <property type="entry name" value="OMP_b-brl"/>
    <property type="match status" value="1"/>
</dbReference>
<organism evidence="3">
    <name type="scientific">termite gut metagenome</name>
    <dbReference type="NCBI Taxonomy" id="433724"/>
    <lineage>
        <taxon>unclassified sequences</taxon>
        <taxon>metagenomes</taxon>
        <taxon>organismal metagenomes</taxon>
    </lineage>
</organism>
<accession>A0A5J4SW36</accession>
<proteinExistence type="predicted"/>
<evidence type="ECO:0000256" key="1">
    <source>
        <dbReference type="ARBA" id="ARBA00022729"/>
    </source>
</evidence>
<comment type="caution">
    <text evidence="3">The sequence shown here is derived from an EMBL/GenBank/DDBJ whole genome shotgun (WGS) entry which is preliminary data.</text>
</comment>
<dbReference type="InterPro" id="IPR011250">
    <property type="entry name" value="OMP/PagP_B-barrel"/>
</dbReference>
<dbReference type="AlphaFoldDB" id="A0A5J4SW36"/>
<feature type="domain" description="Outer membrane protein beta-barrel" evidence="2">
    <location>
        <begin position="6"/>
        <end position="170"/>
    </location>
</feature>
<dbReference type="InterPro" id="IPR027385">
    <property type="entry name" value="Beta-barrel_OMP"/>
</dbReference>
<reference evidence="3" key="1">
    <citation type="submission" date="2019-03" db="EMBL/GenBank/DDBJ databases">
        <title>Single cell metagenomics reveals metabolic interactions within the superorganism composed of flagellate Streblomastix strix and complex community of Bacteroidetes bacteria on its surface.</title>
        <authorList>
            <person name="Treitli S.C."/>
            <person name="Kolisko M."/>
            <person name="Husnik F."/>
            <person name="Keeling P."/>
            <person name="Hampl V."/>
        </authorList>
    </citation>
    <scope>NUCLEOTIDE SEQUENCE</scope>
    <source>
        <strain evidence="3">STM</strain>
    </source>
</reference>
<gene>
    <name evidence="3" type="ORF">EZS27_002254</name>
</gene>
<evidence type="ECO:0000313" key="3">
    <source>
        <dbReference type="EMBL" id="KAA6350409.1"/>
    </source>
</evidence>
<dbReference type="SUPFAM" id="SSF56925">
    <property type="entry name" value="OMPA-like"/>
    <property type="match status" value="1"/>
</dbReference>
<keyword evidence="1" id="KW-0732">Signal</keyword>
<protein>
    <recommendedName>
        <fullName evidence="2">Outer membrane protein beta-barrel domain-containing protein</fullName>
    </recommendedName>
</protein>
<evidence type="ECO:0000259" key="2">
    <source>
        <dbReference type="Pfam" id="PF13505"/>
    </source>
</evidence>
<name>A0A5J4SW36_9ZZZZ</name>
<sequence>MKIFLVLLLVSVLSVGAFAQKDEKSIGLNLGKGGDIGSLLIGVRGTYGIGDRITIAPNFNYFLQSEGAEQIEANINLHYILYTPTPSLIFYPIFGFIYSKIDYKTDKKYDIFYGFHVVHSKTTYHRIGGNLGVGLGYYLGDNLLVGTEFKYACIADFQQPVLSVNVNYIF</sequence>